<proteinExistence type="predicted"/>
<sequence>MKKIITLAAALSLLAASQVANAATTRHIIVNDQMVASSSDITSIVENGRTLVPLRMVADAVGASVSWDAKARTASVRKWADSIVFKAGTKTAAAVYGSVSPNPQKVDLDTEVIVRRDRVYVPLRMIAHTLGYSANMRDNGSILLQSPISRADREVLATGTLSDARMFVKTKAVQNARNAELPTLYPPQGREGFAATYLFPAGEANRFFLVAGDTAAFYELKGGFFVVTWRALIPVGNKDELGLFMEGKYTMAQGTYPADLKGKEFFYFTNSSIVTSERREAGRIAADGTTTRLGIKWTIGEEVKEQSGSLALVAPNETRKEVRLP</sequence>
<reference evidence="4" key="1">
    <citation type="submission" date="2018-12" db="EMBL/GenBank/DDBJ databases">
        <title>Genome sequence of Peanibacillus sp.</title>
        <authorList>
            <person name="Subramani G."/>
            <person name="Srinivasan S."/>
            <person name="Kim M.K."/>
        </authorList>
    </citation>
    <scope>NUCLEOTIDE SEQUENCE [LARGE SCALE GENOMIC DNA]</scope>
    <source>
        <strain evidence="4">18JY67-1</strain>
    </source>
</reference>
<keyword evidence="4" id="KW-1185">Reference proteome</keyword>
<dbReference type="InterPro" id="IPR036582">
    <property type="entry name" value="Mao_N_sf"/>
</dbReference>
<dbReference type="InterPro" id="IPR012854">
    <property type="entry name" value="Cu_amine_oxidase-like_N"/>
</dbReference>
<feature type="chain" id="PRO_5018731645" evidence="1">
    <location>
        <begin position="23"/>
        <end position="325"/>
    </location>
</feature>
<dbReference type="SUPFAM" id="SSF55383">
    <property type="entry name" value="Copper amine oxidase, domain N"/>
    <property type="match status" value="1"/>
</dbReference>
<dbReference type="OrthoDB" id="2005648at2"/>
<keyword evidence="1" id="KW-0732">Signal</keyword>
<feature type="domain" description="Copper amine oxidase-like N-terminal" evidence="2">
    <location>
        <begin position="30"/>
        <end position="137"/>
    </location>
</feature>
<gene>
    <name evidence="3" type="ORF">EJC50_02305</name>
</gene>
<evidence type="ECO:0000313" key="3">
    <source>
        <dbReference type="EMBL" id="AZN38638.1"/>
    </source>
</evidence>
<evidence type="ECO:0000259" key="2">
    <source>
        <dbReference type="Pfam" id="PF07833"/>
    </source>
</evidence>
<feature type="signal peptide" evidence="1">
    <location>
        <begin position="1"/>
        <end position="22"/>
    </location>
</feature>
<evidence type="ECO:0000313" key="4">
    <source>
        <dbReference type="Proteomes" id="UP000272528"/>
    </source>
</evidence>
<accession>A0A3Q8X331</accession>
<dbReference type="EMBL" id="CP034437">
    <property type="protein sequence ID" value="AZN38638.1"/>
    <property type="molecule type" value="Genomic_DNA"/>
</dbReference>
<dbReference type="AlphaFoldDB" id="A0A3Q8X331"/>
<name>A0A3Q8X331_9BACL</name>
<organism evidence="3 4">
    <name type="scientific">Paenibacillus albus</name>
    <dbReference type="NCBI Taxonomy" id="2495582"/>
    <lineage>
        <taxon>Bacteria</taxon>
        <taxon>Bacillati</taxon>
        <taxon>Bacillota</taxon>
        <taxon>Bacilli</taxon>
        <taxon>Bacillales</taxon>
        <taxon>Paenibacillaceae</taxon>
        <taxon>Paenibacillus</taxon>
    </lineage>
</organism>
<protein>
    <submittedName>
        <fullName evidence="3">Copper amine oxidase N-terminal domain-containing protein</fullName>
    </submittedName>
</protein>
<dbReference type="Proteomes" id="UP000272528">
    <property type="component" value="Chromosome"/>
</dbReference>
<dbReference type="Pfam" id="PF07833">
    <property type="entry name" value="Cu_amine_oxidN1"/>
    <property type="match status" value="1"/>
</dbReference>
<evidence type="ECO:0000256" key="1">
    <source>
        <dbReference type="SAM" id="SignalP"/>
    </source>
</evidence>
<dbReference type="KEGG" id="palb:EJC50_02305"/>
<dbReference type="RefSeq" id="WP_126011936.1">
    <property type="nucleotide sequence ID" value="NZ_CP034437.1"/>
</dbReference>
<dbReference type="Gene3D" id="3.30.457.10">
    <property type="entry name" value="Copper amine oxidase-like, N-terminal domain"/>
    <property type="match status" value="1"/>
</dbReference>